<proteinExistence type="inferred from homology"/>
<evidence type="ECO:0000256" key="3">
    <source>
        <dbReference type="ARBA" id="ARBA00022833"/>
    </source>
</evidence>
<dbReference type="RefSeq" id="WP_344706872.1">
    <property type="nucleotide sequence ID" value="NZ_BAABBQ010000001.1"/>
</dbReference>
<dbReference type="InterPro" id="IPR011057">
    <property type="entry name" value="Mss4-like_sf"/>
</dbReference>
<dbReference type="Proteomes" id="UP001500235">
    <property type="component" value="Unassembled WGS sequence"/>
</dbReference>
<feature type="domain" description="CENP-V/GFA" evidence="5">
    <location>
        <begin position="4"/>
        <end position="107"/>
    </location>
</feature>
<evidence type="ECO:0000259" key="5">
    <source>
        <dbReference type="PROSITE" id="PS51891"/>
    </source>
</evidence>
<evidence type="ECO:0000256" key="2">
    <source>
        <dbReference type="ARBA" id="ARBA00022723"/>
    </source>
</evidence>
<dbReference type="InterPro" id="IPR006913">
    <property type="entry name" value="CENP-V/GFA"/>
</dbReference>
<dbReference type="SUPFAM" id="SSF51316">
    <property type="entry name" value="Mss4-like"/>
    <property type="match status" value="1"/>
</dbReference>
<dbReference type="PANTHER" id="PTHR33337">
    <property type="entry name" value="GFA DOMAIN-CONTAINING PROTEIN"/>
    <property type="match status" value="1"/>
</dbReference>
<sequence length="148" mass="16122">MTEMTGGCMCGAKRFTVDLPEGNNAYLCHCRMCQQASGNVSLAMVGVDQAAVRWDGEPDWYRSSPIAERPFCATCGTSLGFRFLEGSDKMDLTVAAFDDPSGFVPKSHFGAESMHRAWLNTEGLPEQRTDEYAALQERWAKVGGAPAS</sequence>
<dbReference type="PROSITE" id="PS51891">
    <property type="entry name" value="CENP_V_GFA"/>
    <property type="match status" value="1"/>
</dbReference>
<keyword evidence="4" id="KW-0456">Lyase</keyword>
<evidence type="ECO:0000313" key="6">
    <source>
        <dbReference type="EMBL" id="GAA4017628.1"/>
    </source>
</evidence>
<keyword evidence="3" id="KW-0862">Zinc</keyword>
<comment type="similarity">
    <text evidence="1">Belongs to the Gfa family.</text>
</comment>
<keyword evidence="7" id="KW-1185">Reference proteome</keyword>
<reference evidence="7" key="1">
    <citation type="journal article" date="2019" name="Int. J. Syst. Evol. Microbiol.">
        <title>The Global Catalogue of Microorganisms (GCM) 10K type strain sequencing project: providing services to taxonomists for standard genome sequencing and annotation.</title>
        <authorList>
            <consortium name="The Broad Institute Genomics Platform"/>
            <consortium name="The Broad Institute Genome Sequencing Center for Infectious Disease"/>
            <person name="Wu L."/>
            <person name="Ma J."/>
        </authorList>
    </citation>
    <scope>NUCLEOTIDE SEQUENCE [LARGE SCALE GENOMIC DNA]</scope>
    <source>
        <strain evidence="7">JCM 17563</strain>
    </source>
</reference>
<comment type="caution">
    <text evidence="6">The sequence shown here is derived from an EMBL/GenBank/DDBJ whole genome shotgun (WGS) entry which is preliminary data.</text>
</comment>
<organism evidence="6 7">
    <name type="scientific">Sphingomonas swuensis</name>
    <dbReference type="NCBI Taxonomy" id="977800"/>
    <lineage>
        <taxon>Bacteria</taxon>
        <taxon>Pseudomonadati</taxon>
        <taxon>Pseudomonadota</taxon>
        <taxon>Alphaproteobacteria</taxon>
        <taxon>Sphingomonadales</taxon>
        <taxon>Sphingomonadaceae</taxon>
        <taxon>Sphingomonas</taxon>
    </lineage>
</organism>
<accession>A0ABP7SX83</accession>
<dbReference type="PANTHER" id="PTHR33337:SF40">
    <property type="entry name" value="CENP-V_GFA DOMAIN-CONTAINING PROTEIN-RELATED"/>
    <property type="match status" value="1"/>
</dbReference>
<keyword evidence="2" id="KW-0479">Metal-binding</keyword>
<name>A0ABP7SX83_9SPHN</name>
<dbReference type="Gene3D" id="3.90.1590.10">
    <property type="entry name" value="glutathione-dependent formaldehyde- activating enzyme (gfa)"/>
    <property type="match status" value="1"/>
</dbReference>
<evidence type="ECO:0000256" key="1">
    <source>
        <dbReference type="ARBA" id="ARBA00005495"/>
    </source>
</evidence>
<dbReference type="Pfam" id="PF04828">
    <property type="entry name" value="GFA"/>
    <property type="match status" value="1"/>
</dbReference>
<evidence type="ECO:0000256" key="4">
    <source>
        <dbReference type="ARBA" id="ARBA00023239"/>
    </source>
</evidence>
<gene>
    <name evidence="6" type="ORF">GCM10022280_16110</name>
</gene>
<dbReference type="EMBL" id="BAABBQ010000001">
    <property type="protein sequence ID" value="GAA4017628.1"/>
    <property type="molecule type" value="Genomic_DNA"/>
</dbReference>
<protein>
    <submittedName>
        <fullName evidence="6">GFA family protein</fullName>
    </submittedName>
</protein>
<evidence type="ECO:0000313" key="7">
    <source>
        <dbReference type="Proteomes" id="UP001500235"/>
    </source>
</evidence>